<organism evidence="1 2">
    <name type="scientific">Anabaena cylindrica (strain ATCC 27899 / PCC 7122)</name>
    <dbReference type="NCBI Taxonomy" id="272123"/>
    <lineage>
        <taxon>Bacteria</taxon>
        <taxon>Bacillati</taxon>
        <taxon>Cyanobacteriota</taxon>
        <taxon>Cyanophyceae</taxon>
        <taxon>Nostocales</taxon>
        <taxon>Nostocaceae</taxon>
        <taxon>Anabaena</taxon>
    </lineage>
</organism>
<dbReference type="HOGENOM" id="CLU_039267_0_0_3"/>
<dbReference type="Proteomes" id="UP000010474">
    <property type="component" value="Chromosome"/>
</dbReference>
<dbReference type="RefSeq" id="WP_015217454.1">
    <property type="nucleotide sequence ID" value="NC_019771.1"/>
</dbReference>
<dbReference type="eggNOG" id="ENOG502ZCA4">
    <property type="taxonomic scope" value="Bacteria"/>
</dbReference>
<dbReference type="PATRIC" id="fig|272123.3.peg.5984"/>
<accession>K9ZQM2</accession>
<dbReference type="OrthoDB" id="526441at2"/>
<keyword evidence="2" id="KW-1185">Reference proteome</keyword>
<dbReference type="KEGG" id="acy:Anacy_5530"/>
<dbReference type="AlphaFoldDB" id="K9ZQM2"/>
<dbReference type="STRING" id="272123.Anacy_5530"/>
<proteinExistence type="predicted"/>
<evidence type="ECO:0000313" key="2">
    <source>
        <dbReference type="Proteomes" id="UP000010474"/>
    </source>
</evidence>
<reference evidence="2" key="1">
    <citation type="journal article" date="2013" name="Proc. Natl. Acad. Sci. U.S.A.">
        <title>Improving the coverage of the cyanobacterial phylum using diversity-driven genome sequencing.</title>
        <authorList>
            <person name="Shih P.M."/>
            <person name="Wu D."/>
            <person name="Latifi A."/>
            <person name="Axen S.D."/>
            <person name="Fewer D.P."/>
            <person name="Talla E."/>
            <person name="Calteau A."/>
            <person name="Cai F."/>
            <person name="Tandeau de Marsac N."/>
            <person name="Rippka R."/>
            <person name="Herdman M."/>
            <person name="Sivonen K."/>
            <person name="Coursin T."/>
            <person name="Laurent T."/>
            <person name="Goodwin L."/>
            <person name="Nolan M."/>
            <person name="Davenport K.W."/>
            <person name="Han C.S."/>
            <person name="Rubin E.M."/>
            <person name="Eisen J.A."/>
            <person name="Woyke T."/>
            <person name="Gugger M."/>
            <person name="Kerfeld C.A."/>
        </authorList>
    </citation>
    <scope>NUCLEOTIDE SEQUENCE [LARGE SCALE GENOMIC DNA]</scope>
    <source>
        <strain evidence="2">ATCC 27899 / PCC 7122</strain>
    </source>
</reference>
<dbReference type="EMBL" id="CP003659">
    <property type="protein sequence ID" value="AFZ60842.1"/>
    <property type="molecule type" value="Genomic_DNA"/>
</dbReference>
<gene>
    <name evidence="1" type="ordered locus">Anacy_5530</name>
</gene>
<name>K9ZQM2_ANACC</name>
<protein>
    <submittedName>
        <fullName evidence="1">Uncharacterized protein</fullName>
    </submittedName>
</protein>
<sequence>MQTKIGKNLLLAILLVFSGGQCCCMGINRSCSAQAETKVNQKHLISNITDLALLEKSQETSELQIIDSETPPNIESLTTEIKPGQREESGKNQQQLSLVQTNNQIDDVSRLSPKLAAQRLNQASIDDMGKTQILSQSLEEQEPSSGEANEEQELILRVRPRPLPEIPPPQDKPADQFQPIGYLRGNVGYFQTSNIFSTNEDQIKDGLIFSGLTLASAYFPIGSNTYLNGSINGSLIRHLDQSQFNYNQVQFNLGLYQEISREMYAEFSLSNQQLFYSNNSDFFAAGDRFLNENSVQLSLGRREKLTDKLTLDSLYELSVNFSDPDRRSRLVNSLWLSLSYYLQKPLQVGLNYQFNLSDYTQRDREDQFHRLFGHLNYRVSNTNSLNLQGGVNFGGSTIPNIDFSGWFFSVNYGFELGRF</sequence>
<evidence type="ECO:0000313" key="1">
    <source>
        <dbReference type="EMBL" id="AFZ60842.1"/>
    </source>
</evidence>